<feature type="region of interest" description="Disordered" evidence="1">
    <location>
        <begin position="58"/>
        <end position="80"/>
    </location>
</feature>
<comment type="caution">
    <text evidence="2">The sequence shown here is derived from an EMBL/GenBank/DDBJ whole genome shotgun (WGS) entry which is preliminary data.</text>
</comment>
<reference evidence="2 3" key="1">
    <citation type="journal article" date="2018" name="Front. Plant Sci.">
        <title>Red Clover (Trifolium pratense) and Zigzag Clover (T. medium) - A Picture of Genomic Similarities and Differences.</title>
        <authorList>
            <person name="Dluhosova J."/>
            <person name="Istvanek J."/>
            <person name="Nedelnik J."/>
            <person name="Repkova J."/>
        </authorList>
    </citation>
    <scope>NUCLEOTIDE SEQUENCE [LARGE SCALE GENOMIC DNA]</scope>
    <source>
        <strain evidence="3">cv. 10/8</strain>
        <tissue evidence="2">Leaf</tissue>
    </source>
</reference>
<feature type="non-terminal residue" evidence="2">
    <location>
        <position position="1"/>
    </location>
</feature>
<keyword evidence="3" id="KW-1185">Reference proteome</keyword>
<evidence type="ECO:0000256" key="1">
    <source>
        <dbReference type="SAM" id="MobiDB-lite"/>
    </source>
</evidence>
<evidence type="ECO:0000313" key="3">
    <source>
        <dbReference type="Proteomes" id="UP000265520"/>
    </source>
</evidence>
<protein>
    <submittedName>
        <fullName evidence="2">Uncharacterized protein</fullName>
    </submittedName>
</protein>
<name>A0A392UCP4_9FABA</name>
<organism evidence="2 3">
    <name type="scientific">Trifolium medium</name>
    <dbReference type="NCBI Taxonomy" id="97028"/>
    <lineage>
        <taxon>Eukaryota</taxon>
        <taxon>Viridiplantae</taxon>
        <taxon>Streptophyta</taxon>
        <taxon>Embryophyta</taxon>
        <taxon>Tracheophyta</taxon>
        <taxon>Spermatophyta</taxon>
        <taxon>Magnoliopsida</taxon>
        <taxon>eudicotyledons</taxon>
        <taxon>Gunneridae</taxon>
        <taxon>Pentapetalae</taxon>
        <taxon>rosids</taxon>
        <taxon>fabids</taxon>
        <taxon>Fabales</taxon>
        <taxon>Fabaceae</taxon>
        <taxon>Papilionoideae</taxon>
        <taxon>50 kb inversion clade</taxon>
        <taxon>NPAAA clade</taxon>
        <taxon>Hologalegina</taxon>
        <taxon>IRL clade</taxon>
        <taxon>Trifolieae</taxon>
        <taxon>Trifolium</taxon>
    </lineage>
</organism>
<proteinExistence type="predicted"/>
<evidence type="ECO:0000313" key="2">
    <source>
        <dbReference type="EMBL" id="MCI70818.1"/>
    </source>
</evidence>
<dbReference type="AlphaFoldDB" id="A0A392UCP4"/>
<dbReference type="Proteomes" id="UP000265520">
    <property type="component" value="Unassembled WGS sequence"/>
</dbReference>
<sequence>SRKCDLLRRSAIKVLQHVLHKEQPFTCFRRFILPFKGWRIHPTEPVVVVQLFAAARPASSPCDASRPTPAVPDTGDASLA</sequence>
<dbReference type="EMBL" id="LXQA010783450">
    <property type="protein sequence ID" value="MCI70818.1"/>
    <property type="molecule type" value="Genomic_DNA"/>
</dbReference>
<accession>A0A392UCP4</accession>
<feature type="non-terminal residue" evidence="2">
    <location>
        <position position="80"/>
    </location>
</feature>